<keyword evidence="9" id="KW-1185">Reference proteome</keyword>
<evidence type="ECO:0000256" key="3">
    <source>
        <dbReference type="ARBA" id="ARBA00023136"/>
    </source>
</evidence>
<accession>A0A3B0B7K4</accession>
<dbReference type="InterPro" id="IPR006059">
    <property type="entry name" value="SBP"/>
</dbReference>
<dbReference type="PANTHER" id="PTHR43649">
    <property type="entry name" value="ARABINOSE-BINDING PROTEIN-RELATED"/>
    <property type="match status" value="1"/>
</dbReference>
<reference evidence="8 9" key="1">
    <citation type="journal article" date="2007" name="Int. J. Syst. Evol. Microbiol.">
        <title>Paenibacillus ginsengarvi sp. nov., isolated from soil from ginseng cultivation.</title>
        <authorList>
            <person name="Yoon M.H."/>
            <person name="Ten L.N."/>
            <person name="Im W.T."/>
        </authorList>
    </citation>
    <scope>NUCLEOTIDE SEQUENCE [LARGE SCALE GENOMIC DNA]</scope>
    <source>
        <strain evidence="8 9">KCTC 13059</strain>
    </source>
</reference>
<keyword evidence="2 7" id="KW-0732">Signal</keyword>
<dbReference type="OrthoDB" id="2495637at2"/>
<keyword evidence="5" id="KW-0449">Lipoprotein</keyword>
<feature type="signal peptide" evidence="7">
    <location>
        <begin position="1"/>
        <end position="21"/>
    </location>
</feature>
<organism evidence="8 9">
    <name type="scientific">Paenibacillus ginsengarvi</name>
    <dbReference type="NCBI Taxonomy" id="400777"/>
    <lineage>
        <taxon>Bacteria</taxon>
        <taxon>Bacillati</taxon>
        <taxon>Bacillota</taxon>
        <taxon>Bacilli</taxon>
        <taxon>Bacillales</taxon>
        <taxon>Paenibacillaceae</taxon>
        <taxon>Paenibacillus</taxon>
    </lineage>
</organism>
<keyword evidence="4" id="KW-0564">Palmitate</keyword>
<proteinExistence type="predicted"/>
<feature type="region of interest" description="Disordered" evidence="6">
    <location>
        <begin position="30"/>
        <end position="51"/>
    </location>
</feature>
<evidence type="ECO:0000313" key="9">
    <source>
        <dbReference type="Proteomes" id="UP000282311"/>
    </source>
</evidence>
<dbReference type="SUPFAM" id="SSF53850">
    <property type="entry name" value="Periplasmic binding protein-like II"/>
    <property type="match status" value="1"/>
</dbReference>
<sequence length="526" mass="57855">MKEFKKISWMMTAGSVLVICAAGCNSSDSGSAGQSSPSAAPSAGTASSAPPAATFPLKEKASFEIFSAAHDTKPQRGTEPIFAEIEKRTNVQLKLTNIPSASYADKFKVTLVSGDLPDVMDSDVASAKKYGMDGAFLALDDLLKKFGPNILKAIKEEGIDASLRAADGKIYGIPYFSMPGTTATVPQYRQDWLDEVKLKAPTNPDEFYKVLKAFKDANLGGKDTIPFAPQGYSNFPIFRAFGTDPRMYLNKEGVYQFGPALPGMKDALTFLNKLYIEKLIDPEFAIISKQQWEAKVSKGNVGAIFFNPGRTDFFTDVLKKENAKAKMVGGGALKDKNGKGELLPDFSLKGVMAISSKSKNAELIVKYYDFLYSPVGRLLTQYGIEGQSYTMKDGKPQYTDDFKKDMVNNPINLGIGTSKYFFTAPLPSLFKDRNEGMLVADAVETSKPDWTKQEPQLSFTQAEQDIVSKNLQPIMDKTSEYMIKFIIGQEPLTNFDKYVGELKQRGLDDLVKTYNAAYQRALKASQ</sequence>
<feature type="chain" id="PRO_5039046823" evidence="7">
    <location>
        <begin position="22"/>
        <end position="526"/>
    </location>
</feature>
<keyword evidence="1" id="KW-1003">Cell membrane</keyword>
<gene>
    <name evidence="8" type="ORF">D7M11_31060</name>
</gene>
<name>A0A3B0B7K4_9BACL</name>
<dbReference type="Gene3D" id="3.40.190.10">
    <property type="entry name" value="Periplasmic binding protein-like II"/>
    <property type="match status" value="2"/>
</dbReference>
<protein>
    <submittedName>
        <fullName evidence="8">Extracellular solute-binding protein</fullName>
    </submittedName>
</protein>
<comment type="caution">
    <text evidence="8">The sequence shown here is derived from an EMBL/GenBank/DDBJ whole genome shotgun (WGS) entry which is preliminary data.</text>
</comment>
<dbReference type="PANTHER" id="PTHR43649:SF33">
    <property type="entry name" value="POLYGALACTURONAN_RHAMNOGALACTURONAN-BINDING PROTEIN YTCQ"/>
    <property type="match status" value="1"/>
</dbReference>
<dbReference type="Proteomes" id="UP000282311">
    <property type="component" value="Unassembled WGS sequence"/>
</dbReference>
<evidence type="ECO:0000256" key="5">
    <source>
        <dbReference type="ARBA" id="ARBA00023288"/>
    </source>
</evidence>
<dbReference type="AlphaFoldDB" id="A0A3B0B7K4"/>
<keyword evidence="3" id="KW-0472">Membrane</keyword>
<evidence type="ECO:0000313" key="8">
    <source>
        <dbReference type="EMBL" id="RKN70065.1"/>
    </source>
</evidence>
<evidence type="ECO:0000256" key="1">
    <source>
        <dbReference type="ARBA" id="ARBA00022475"/>
    </source>
</evidence>
<dbReference type="RefSeq" id="WP_120751172.1">
    <property type="nucleotide sequence ID" value="NZ_RBAH01000033.1"/>
</dbReference>
<evidence type="ECO:0000256" key="6">
    <source>
        <dbReference type="SAM" id="MobiDB-lite"/>
    </source>
</evidence>
<evidence type="ECO:0000256" key="4">
    <source>
        <dbReference type="ARBA" id="ARBA00023139"/>
    </source>
</evidence>
<dbReference type="InterPro" id="IPR050490">
    <property type="entry name" value="Bact_solute-bd_prot1"/>
</dbReference>
<dbReference type="Pfam" id="PF01547">
    <property type="entry name" value="SBP_bac_1"/>
    <property type="match status" value="1"/>
</dbReference>
<dbReference type="EMBL" id="RBAH01000033">
    <property type="protein sequence ID" value="RKN70065.1"/>
    <property type="molecule type" value="Genomic_DNA"/>
</dbReference>
<evidence type="ECO:0000256" key="7">
    <source>
        <dbReference type="SAM" id="SignalP"/>
    </source>
</evidence>
<evidence type="ECO:0000256" key="2">
    <source>
        <dbReference type="ARBA" id="ARBA00022729"/>
    </source>
</evidence>